<name>A0ABD0R664_CIRMR</name>
<evidence type="ECO:0000313" key="1">
    <source>
        <dbReference type="EMBL" id="KAL0193991.1"/>
    </source>
</evidence>
<proteinExistence type="predicted"/>
<feature type="non-terminal residue" evidence="1">
    <location>
        <position position="1"/>
    </location>
</feature>
<sequence length="50" mass="5847">WFCSNCQAQYDTESIEMALVEALQKKLMSYTLQDLVRDINGIIYHVSDDF</sequence>
<dbReference type="EMBL" id="JAMKFB020000005">
    <property type="protein sequence ID" value="KAL0193991.1"/>
    <property type="molecule type" value="Genomic_DNA"/>
</dbReference>
<comment type="caution">
    <text evidence="1">The sequence shown here is derived from an EMBL/GenBank/DDBJ whole genome shotgun (WGS) entry which is preliminary data.</text>
</comment>
<evidence type="ECO:0000313" key="2">
    <source>
        <dbReference type="Proteomes" id="UP001529510"/>
    </source>
</evidence>
<dbReference type="Pfam" id="PF23250">
    <property type="entry name" value="zf_DPOE_2"/>
    <property type="match status" value="1"/>
</dbReference>
<dbReference type="AlphaFoldDB" id="A0ABD0R664"/>
<protein>
    <submittedName>
        <fullName evidence="1">Uncharacterized protein</fullName>
    </submittedName>
</protein>
<dbReference type="Proteomes" id="UP001529510">
    <property type="component" value="Unassembled WGS sequence"/>
</dbReference>
<organism evidence="1 2">
    <name type="scientific">Cirrhinus mrigala</name>
    <name type="common">Mrigala</name>
    <dbReference type="NCBI Taxonomy" id="683832"/>
    <lineage>
        <taxon>Eukaryota</taxon>
        <taxon>Metazoa</taxon>
        <taxon>Chordata</taxon>
        <taxon>Craniata</taxon>
        <taxon>Vertebrata</taxon>
        <taxon>Euteleostomi</taxon>
        <taxon>Actinopterygii</taxon>
        <taxon>Neopterygii</taxon>
        <taxon>Teleostei</taxon>
        <taxon>Ostariophysi</taxon>
        <taxon>Cypriniformes</taxon>
        <taxon>Cyprinidae</taxon>
        <taxon>Labeoninae</taxon>
        <taxon>Labeonini</taxon>
        <taxon>Cirrhinus</taxon>
    </lineage>
</organism>
<gene>
    <name evidence="1" type="ORF">M9458_012287</name>
</gene>
<reference evidence="1 2" key="1">
    <citation type="submission" date="2024-05" db="EMBL/GenBank/DDBJ databases">
        <title>Genome sequencing and assembly of Indian major carp, Cirrhinus mrigala (Hamilton, 1822).</title>
        <authorList>
            <person name="Mohindra V."/>
            <person name="Chowdhury L.M."/>
            <person name="Lal K."/>
            <person name="Jena J.K."/>
        </authorList>
    </citation>
    <scope>NUCLEOTIDE SEQUENCE [LARGE SCALE GENOMIC DNA]</scope>
    <source>
        <strain evidence="1">CM1030</strain>
        <tissue evidence="1">Blood</tissue>
    </source>
</reference>
<accession>A0ABD0R664</accession>
<keyword evidence="2" id="KW-1185">Reference proteome</keyword>